<keyword evidence="6" id="KW-0503">Monooxygenase</keyword>
<dbReference type="AlphaFoldDB" id="A0A9P8N4I3"/>
<feature type="binding site" description="axial binding residue" evidence="7">
    <location>
        <position position="485"/>
    </location>
    <ligand>
        <name>heme</name>
        <dbReference type="ChEBI" id="CHEBI:30413"/>
    </ligand>
    <ligandPart>
        <name>Fe</name>
        <dbReference type="ChEBI" id="CHEBI:18248"/>
    </ligandPart>
</feature>
<keyword evidence="6" id="KW-0560">Oxidoreductase</keyword>
<evidence type="ECO:0000256" key="1">
    <source>
        <dbReference type="ARBA" id="ARBA00001971"/>
    </source>
</evidence>
<comment type="caution">
    <text evidence="8">The sequence shown here is derived from an EMBL/GenBank/DDBJ whole genome shotgun (WGS) entry which is preliminary data.</text>
</comment>
<dbReference type="GO" id="GO:0005506">
    <property type="term" value="F:iron ion binding"/>
    <property type="evidence" value="ECO:0007669"/>
    <property type="project" value="InterPro"/>
</dbReference>
<name>A0A9P8N4I3_9HYPO</name>
<keyword evidence="4 7" id="KW-0479">Metal-binding</keyword>
<dbReference type="RefSeq" id="XP_044724293.1">
    <property type="nucleotide sequence ID" value="XM_044860660.1"/>
</dbReference>
<dbReference type="Pfam" id="PF00067">
    <property type="entry name" value="p450"/>
    <property type="match status" value="1"/>
</dbReference>
<dbReference type="InterPro" id="IPR002403">
    <property type="entry name" value="Cyt_P450_E_grp-IV"/>
</dbReference>
<dbReference type="GO" id="GO:0020037">
    <property type="term" value="F:heme binding"/>
    <property type="evidence" value="ECO:0007669"/>
    <property type="project" value="InterPro"/>
</dbReference>
<dbReference type="PRINTS" id="PR00465">
    <property type="entry name" value="EP450IV"/>
</dbReference>
<comment type="similarity">
    <text evidence="2">Belongs to the cytochrome P450 family.</text>
</comment>
<dbReference type="OrthoDB" id="1470350at2759"/>
<dbReference type="EMBL" id="JAIZPD010000002">
    <property type="protein sequence ID" value="KAH0966780.1"/>
    <property type="molecule type" value="Genomic_DNA"/>
</dbReference>
<gene>
    <name evidence="8" type="ORF">HRG_02189</name>
</gene>
<dbReference type="PANTHER" id="PTHR24304">
    <property type="entry name" value="CYTOCHROME P450 FAMILY 7"/>
    <property type="match status" value="1"/>
</dbReference>
<dbReference type="InterPro" id="IPR050529">
    <property type="entry name" value="CYP450_sterol_14alpha_dmase"/>
</dbReference>
<evidence type="ECO:0000256" key="5">
    <source>
        <dbReference type="ARBA" id="ARBA00023004"/>
    </source>
</evidence>
<evidence type="ECO:0000256" key="2">
    <source>
        <dbReference type="ARBA" id="ARBA00010617"/>
    </source>
</evidence>
<comment type="cofactor">
    <cofactor evidence="1 7">
        <name>heme</name>
        <dbReference type="ChEBI" id="CHEBI:30413"/>
    </cofactor>
</comment>
<keyword evidence="5 7" id="KW-0408">Iron</keyword>
<dbReference type="SUPFAM" id="SSF48264">
    <property type="entry name" value="Cytochrome P450"/>
    <property type="match status" value="1"/>
</dbReference>
<dbReference type="GO" id="GO:0016705">
    <property type="term" value="F:oxidoreductase activity, acting on paired donors, with incorporation or reduction of molecular oxygen"/>
    <property type="evidence" value="ECO:0007669"/>
    <property type="project" value="InterPro"/>
</dbReference>
<dbReference type="InterPro" id="IPR036396">
    <property type="entry name" value="Cyt_P450_sf"/>
</dbReference>
<keyword evidence="3 7" id="KW-0349">Heme</keyword>
<accession>A0A9P8N4I3</accession>
<dbReference type="CDD" id="cd11040">
    <property type="entry name" value="CYP7_CYP8-like"/>
    <property type="match status" value="1"/>
</dbReference>
<evidence type="ECO:0000256" key="7">
    <source>
        <dbReference type="PIRSR" id="PIRSR602403-1"/>
    </source>
</evidence>
<evidence type="ECO:0000256" key="4">
    <source>
        <dbReference type="ARBA" id="ARBA00022723"/>
    </source>
</evidence>
<organism evidence="8 9">
    <name type="scientific">Hirsutella rhossiliensis</name>
    <dbReference type="NCBI Taxonomy" id="111463"/>
    <lineage>
        <taxon>Eukaryota</taxon>
        <taxon>Fungi</taxon>
        <taxon>Dikarya</taxon>
        <taxon>Ascomycota</taxon>
        <taxon>Pezizomycotina</taxon>
        <taxon>Sordariomycetes</taxon>
        <taxon>Hypocreomycetidae</taxon>
        <taxon>Hypocreales</taxon>
        <taxon>Ophiocordycipitaceae</taxon>
        <taxon>Hirsutella</taxon>
    </lineage>
</organism>
<dbReference type="PANTHER" id="PTHR24304:SF2">
    <property type="entry name" value="24-HYDROXYCHOLESTEROL 7-ALPHA-HYDROXYLASE"/>
    <property type="match status" value="1"/>
</dbReference>
<evidence type="ECO:0000256" key="6">
    <source>
        <dbReference type="ARBA" id="ARBA00023033"/>
    </source>
</evidence>
<dbReference type="GO" id="GO:0008395">
    <property type="term" value="F:steroid hydroxylase activity"/>
    <property type="evidence" value="ECO:0007669"/>
    <property type="project" value="TreeGrafter"/>
</dbReference>
<reference evidence="8" key="1">
    <citation type="submission" date="2021-09" db="EMBL/GenBank/DDBJ databases">
        <title>A high-quality genome of the endoparasitic fungus Hirsutella rhossiliensis with a comparison of Hirsutella genomes reveals transposable elements contributing to genome size variation.</title>
        <authorList>
            <person name="Lin R."/>
            <person name="Jiao Y."/>
            <person name="Sun X."/>
            <person name="Ling J."/>
            <person name="Xie B."/>
            <person name="Cheng X."/>
        </authorList>
    </citation>
    <scope>NUCLEOTIDE SEQUENCE</scope>
    <source>
        <strain evidence="8">HR02</strain>
    </source>
</reference>
<dbReference type="GeneID" id="68351318"/>
<dbReference type="InterPro" id="IPR001128">
    <property type="entry name" value="Cyt_P450"/>
</dbReference>
<proteinExistence type="inferred from homology"/>
<evidence type="ECO:0000313" key="9">
    <source>
        <dbReference type="Proteomes" id="UP000824596"/>
    </source>
</evidence>
<sequence>MSTPTPPGRAAGLHALPYSSLLSFCEEPTAILAVSVFTCLLLAAKYQVEKYRYHKAHWKTDTGQLPPKYPSLIPYVGSIISLVWNTKAFLSQATSFDGKLSAAKITCLGMDMYLFQDRETVKKIWKQRSLSSPISIYIYVLKYFFGLPESALHVQPQDRVDHITHHPYLRALSGPGLSPTVERFKQSLEKRVVAMHWGDEWTEESNIESLFQRVPAASLIEAIFGPTLLHLNPSFVENIWKFDNFVPWFARAIPGFLMPEPYRLRERLKGQLKHWYQYARQRFQESDISEDGDGDPFWGSELIRHRQKVLLQVQHHDDNVLASTDIGLVWGAVGNTIPVAMLATMHICKDPNLLKRVRLLIAETLGQRSLLDLDPRELSQIPLLSSIYAEILRVYVNTYFMVSSPHVDVPLGKWRLPKGHIGLLNSNIAQMDHSFWNTKDGLHPIESFWADRFIIDPADASSGPILPAEGTEGSWFPYGGGHSICPGRFLAKSVVLFSCALFVHQYDVEILGDAIRLDPFRFGLGVGQLQQAIPFRIRRRKLA</sequence>
<protein>
    <submittedName>
        <fullName evidence="8">Cytochrome p450 domain-containing protein</fullName>
    </submittedName>
</protein>
<dbReference type="Proteomes" id="UP000824596">
    <property type="component" value="Unassembled WGS sequence"/>
</dbReference>
<evidence type="ECO:0000313" key="8">
    <source>
        <dbReference type="EMBL" id="KAH0966780.1"/>
    </source>
</evidence>
<dbReference type="Gene3D" id="1.10.630.10">
    <property type="entry name" value="Cytochrome P450"/>
    <property type="match status" value="1"/>
</dbReference>
<keyword evidence="9" id="KW-1185">Reference proteome</keyword>
<evidence type="ECO:0000256" key="3">
    <source>
        <dbReference type="ARBA" id="ARBA00022617"/>
    </source>
</evidence>